<evidence type="ECO:0000259" key="2">
    <source>
        <dbReference type="PROSITE" id="PS50937"/>
    </source>
</evidence>
<dbReference type="Gene3D" id="1.10.1660.10">
    <property type="match status" value="1"/>
</dbReference>
<gene>
    <name evidence="3" type="ORF">WMO26_12900</name>
</gene>
<dbReference type="InterPro" id="IPR029442">
    <property type="entry name" value="GyrI-like"/>
</dbReference>
<dbReference type="InterPro" id="IPR009061">
    <property type="entry name" value="DNA-bd_dom_put_sf"/>
</dbReference>
<dbReference type="InterPro" id="IPR047057">
    <property type="entry name" value="MerR_fam"/>
</dbReference>
<dbReference type="Pfam" id="PF13411">
    <property type="entry name" value="MerR_1"/>
    <property type="match status" value="1"/>
</dbReference>
<protein>
    <submittedName>
        <fullName evidence="3">MerR family transcriptional regulator</fullName>
    </submittedName>
</protein>
<reference evidence="3 4" key="1">
    <citation type="submission" date="2024-03" db="EMBL/GenBank/DDBJ databases">
        <title>Human intestinal bacterial collection.</title>
        <authorList>
            <person name="Pauvert C."/>
            <person name="Hitch T.C.A."/>
            <person name="Clavel T."/>
        </authorList>
    </citation>
    <scope>NUCLEOTIDE SEQUENCE [LARGE SCALE GENOMIC DNA]</scope>
    <source>
        <strain evidence="3 4">CLA-JM-H44</strain>
    </source>
</reference>
<evidence type="ECO:0000256" key="1">
    <source>
        <dbReference type="ARBA" id="ARBA00023125"/>
    </source>
</evidence>
<dbReference type="Proteomes" id="UP001489509">
    <property type="component" value="Unassembled WGS sequence"/>
</dbReference>
<evidence type="ECO:0000313" key="3">
    <source>
        <dbReference type="EMBL" id="MEQ2441729.1"/>
    </source>
</evidence>
<dbReference type="PROSITE" id="PS00552">
    <property type="entry name" value="HTH_MERR_1"/>
    <property type="match status" value="1"/>
</dbReference>
<dbReference type="Gene3D" id="3.20.80.10">
    <property type="entry name" value="Regulatory factor, effector binding domain"/>
    <property type="match status" value="1"/>
</dbReference>
<name>A0ABV1E341_9FIRM</name>
<dbReference type="SMART" id="SM00871">
    <property type="entry name" value="AraC_E_bind"/>
    <property type="match status" value="1"/>
</dbReference>
<evidence type="ECO:0000313" key="4">
    <source>
        <dbReference type="Proteomes" id="UP001489509"/>
    </source>
</evidence>
<organism evidence="3 4">
    <name type="scientific">Solibaculum intestinale</name>
    <dbReference type="NCBI Taxonomy" id="3133165"/>
    <lineage>
        <taxon>Bacteria</taxon>
        <taxon>Bacillati</taxon>
        <taxon>Bacillota</taxon>
        <taxon>Clostridia</taxon>
        <taxon>Eubacteriales</taxon>
        <taxon>Oscillospiraceae</taxon>
        <taxon>Solibaculum</taxon>
    </lineage>
</organism>
<keyword evidence="1" id="KW-0238">DNA-binding</keyword>
<dbReference type="RefSeq" id="WP_349221007.1">
    <property type="nucleotide sequence ID" value="NZ_JBBMFD010000038.1"/>
</dbReference>
<comment type="caution">
    <text evidence="3">The sequence shown here is derived from an EMBL/GenBank/DDBJ whole genome shotgun (WGS) entry which is preliminary data.</text>
</comment>
<dbReference type="SMART" id="SM00422">
    <property type="entry name" value="HTH_MERR"/>
    <property type="match status" value="1"/>
</dbReference>
<feature type="domain" description="HTH merR-type" evidence="2">
    <location>
        <begin position="1"/>
        <end position="71"/>
    </location>
</feature>
<dbReference type="Pfam" id="PF06445">
    <property type="entry name" value="GyrI-like"/>
    <property type="match status" value="1"/>
</dbReference>
<dbReference type="SUPFAM" id="SSF55136">
    <property type="entry name" value="Probable bacterial effector-binding domain"/>
    <property type="match status" value="1"/>
</dbReference>
<dbReference type="PANTHER" id="PTHR30204">
    <property type="entry name" value="REDOX-CYCLING DRUG-SENSING TRANSCRIPTIONAL ACTIVATOR SOXR"/>
    <property type="match status" value="1"/>
</dbReference>
<dbReference type="InterPro" id="IPR010499">
    <property type="entry name" value="AraC_E-bd"/>
</dbReference>
<dbReference type="PROSITE" id="PS50937">
    <property type="entry name" value="HTH_MERR_2"/>
    <property type="match status" value="1"/>
</dbReference>
<accession>A0ABV1E341</accession>
<dbReference type="PANTHER" id="PTHR30204:SF97">
    <property type="entry name" value="MERR FAMILY REGULATORY PROTEIN"/>
    <property type="match status" value="1"/>
</dbReference>
<dbReference type="EMBL" id="JBBMFD010000038">
    <property type="protein sequence ID" value="MEQ2441729.1"/>
    <property type="molecule type" value="Genomic_DNA"/>
</dbReference>
<dbReference type="CDD" id="cd01107">
    <property type="entry name" value="HTH_BmrR"/>
    <property type="match status" value="1"/>
</dbReference>
<dbReference type="InterPro" id="IPR000551">
    <property type="entry name" value="MerR-type_HTH_dom"/>
</dbReference>
<sequence length="268" mass="30631">MFTIGEFSKLCRVSARMLRHYDAIGLLRPAHVDPANGYRYYDPSQLPVLQQIETLKSYGFPLSQIAGLLSLPPNQLSRQIHVRRLEAHEELHALRKLLRRMEDDIFRMEDHPMELDKYSVIVMPTPAQKVFGVRKTIAVSETHELFEELYQRMKEQGLTRSGVTQLVFFGEEFSYENMDVEAQVQVMGEGAGVREIPAQLCVATTHVGPYETVRYAYEAIHAYLTAHPEYQVCGPGVERYLKDENQALTPEELETGILFPVKKSDSAK</sequence>
<dbReference type="InterPro" id="IPR011256">
    <property type="entry name" value="Reg_factor_effector_dom_sf"/>
</dbReference>
<proteinExistence type="predicted"/>
<keyword evidence="4" id="KW-1185">Reference proteome</keyword>
<dbReference type="SUPFAM" id="SSF46955">
    <property type="entry name" value="Putative DNA-binding domain"/>
    <property type="match status" value="1"/>
</dbReference>